<dbReference type="Pfam" id="PF13299">
    <property type="entry name" value="CPSF100_C"/>
    <property type="match status" value="1"/>
</dbReference>
<feature type="compositionally biased region" description="Basic and acidic residues" evidence="5">
    <location>
        <begin position="360"/>
        <end position="376"/>
    </location>
</feature>
<dbReference type="Pfam" id="PF16661">
    <property type="entry name" value="Lactamase_B_6"/>
    <property type="match status" value="1"/>
</dbReference>
<dbReference type="AlphaFoldDB" id="A0A165G5C1"/>
<feature type="region of interest" description="Disordered" evidence="5">
    <location>
        <begin position="345"/>
        <end position="380"/>
    </location>
</feature>
<keyword evidence="2 4" id="KW-0507">mRNA processing</keyword>
<feature type="compositionally biased region" description="Polar residues" evidence="5">
    <location>
        <begin position="347"/>
        <end position="359"/>
    </location>
</feature>
<dbReference type="Gene3D" id="3.40.50.10890">
    <property type="match status" value="1"/>
</dbReference>
<dbReference type="Gene3D" id="3.60.15.10">
    <property type="entry name" value="Ribonuclease Z/Hydroxyacylglutathione hydrolase-like"/>
    <property type="match status" value="1"/>
</dbReference>
<dbReference type="OMA" id="QSRHNME"/>
<dbReference type="GeneID" id="28896307"/>
<evidence type="ECO:0000256" key="3">
    <source>
        <dbReference type="ARBA" id="ARBA00023242"/>
    </source>
</evidence>
<dbReference type="PANTHER" id="PTHR45922:SF1">
    <property type="entry name" value="CLEAVAGE AND POLYADENYLATION SPECIFICITY FACTOR SUBUNIT 2"/>
    <property type="match status" value="1"/>
</dbReference>
<dbReference type="InParanoid" id="A0A165G5C1"/>
<dbReference type="OrthoDB" id="64353at2759"/>
<dbReference type="Proteomes" id="UP000076632">
    <property type="component" value="Unassembled WGS sequence"/>
</dbReference>
<dbReference type="GO" id="GO:0003723">
    <property type="term" value="F:RNA binding"/>
    <property type="evidence" value="ECO:0007669"/>
    <property type="project" value="UniProtKB-KW"/>
</dbReference>
<organism evidence="7 8">
    <name type="scientific">Xylona heveae (strain CBS 132557 / TC161)</name>
    <dbReference type="NCBI Taxonomy" id="1328760"/>
    <lineage>
        <taxon>Eukaryota</taxon>
        <taxon>Fungi</taxon>
        <taxon>Dikarya</taxon>
        <taxon>Ascomycota</taxon>
        <taxon>Pezizomycotina</taxon>
        <taxon>Xylonomycetes</taxon>
        <taxon>Xylonales</taxon>
        <taxon>Xylonaceae</taxon>
        <taxon>Xylona</taxon>
    </lineage>
</organism>
<comment type="subcellular location">
    <subcellularLocation>
        <location evidence="1 4">Nucleus</location>
    </subcellularLocation>
</comment>
<evidence type="ECO:0000256" key="5">
    <source>
        <dbReference type="SAM" id="MobiDB-lite"/>
    </source>
</evidence>
<reference evidence="7 8" key="1">
    <citation type="journal article" date="2016" name="Fungal Biol.">
        <title>The genome of Xylona heveae provides a window into fungal endophytism.</title>
        <authorList>
            <person name="Gazis R."/>
            <person name="Kuo A."/>
            <person name="Riley R."/>
            <person name="LaButti K."/>
            <person name="Lipzen A."/>
            <person name="Lin J."/>
            <person name="Amirebrahimi M."/>
            <person name="Hesse C.N."/>
            <person name="Spatafora J.W."/>
            <person name="Henrissat B."/>
            <person name="Hainaut M."/>
            <person name="Grigoriev I.V."/>
            <person name="Hibbett D.S."/>
        </authorList>
    </citation>
    <scope>NUCLEOTIDE SEQUENCE [LARGE SCALE GENOMIC DNA]</scope>
    <source>
        <strain evidence="7 8">TC161</strain>
    </source>
</reference>
<dbReference type="SUPFAM" id="SSF56281">
    <property type="entry name" value="Metallo-hydrolase/oxidoreductase"/>
    <property type="match status" value="1"/>
</dbReference>
<accession>A0A165G5C1</accession>
<dbReference type="FunCoup" id="A0A165G5C1">
    <property type="interactions" value="787"/>
</dbReference>
<protein>
    <recommendedName>
        <fullName evidence="4">Cleavage and polyadenylation specificity factor subunit 2</fullName>
    </recommendedName>
    <alternativeName>
        <fullName evidence="4">Cleavage and polyadenylation specificity factor 100 kDa subunit</fullName>
    </alternativeName>
</protein>
<name>A0A165G5C1_XYLHT</name>
<dbReference type="GO" id="GO:0006397">
    <property type="term" value="P:mRNA processing"/>
    <property type="evidence" value="ECO:0007669"/>
    <property type="project" value="UniProtKB-KW"/>
</dbReference>
<keyword evidence="8" id="KW-1185">Reference proteome</keyword>
<dbReference type="InterPro" id="IPR001279">
    <property type="entry name" value="Metallo-B-lactamas"/>
</dbReference>
<evidence type="ECO:0000259" key="6">
    <source>
        <dbReference type="SMART" id="SM01027"/>
    </source>
</evidence>
<evidence type="ECO:0000313" key="7">
    <source>
        <dbReference type="EMBL" id="KZF21756.1"/>
    </source>
</evidence>
<gene>
    <name evidence="7" type="ORF">L228DRAFT_239702</name>
</gene>
<feature type="domain" description="Beta-Casp" evidence="6">
    <location>
        <begin position="289"/>
        <end position="460"/>
    </location>
</feature>
<sequence length="996" mass="108110">MFTFTPLLGAQSESSASQSLLELDGGIKILIDVGWDVTFDVEKLKALEKHVPTLSIILLTHATPAHLAAFAHCCKHFPLFTRIPIYATTPVISLGRTLLQDLYSSTPLASTLIPKSSLSESSYALQSSDPSGNASDFLLHPPTADEIATYFSHIHPLKYSQPHQPLPSPFSPPLNGLTITAYNAGHTLGGTIWHIQHGLESIVYAVDWNQARENVLAGAAWLGGAGAGGNDVVEQLRKPTALVCGSTGAQSFSLPGGRRRRDELLLNSIRATLSKGGTVLIPTDSSSRILELAYLLEHAWRAASDDSLKGSRLFLASRKIGTTMKYARSMLEWMDESIIREFEADDSSTLPQRRSTANNRPERSIGHGGNQRDSHHTTRHAGPFDFRYLKLLERKSQVDRALAIEGGKVILASDSSLDWGFSRDVLLNIASNSSNLVVLTEKHRSSSADEPDSSSLGRLLYTWWDIGKGAAVAPSSEDIPALVPGQGREIHISEAHRVPLEGQELVIYQQYLATQRQLHNILQSEQGANLDNAADAVDDASSTSSSSEESESEHQGKALNISATMAHSNRNKLGLSNEELGINVLLRRRDVHDYDVRNKRGREKMFPFVAKRRRGDEFGELIRPEDYLRAEEREEVDGLEIRGTAADSAQGLGQKRKWDEATGANGSKNRRQLDDSNKRQRDGKDVGAVNSSELDASEHPVGVSSLGFEDEGSSSESEADEPATIPSKLALKTRTVGASFNVTFIDFMGLHDKRSLQMLIPLIQPRKLILVGGTTDETSTLADDCRKLLSARLGASAEIGLDILTPIVGQAVDASVDTNAWVVKLSDTLVRRLHWQSVRGLGVVTVTGRLEAKESPNLSLTSLTKRQKLDRDNADDIAEGEDHGSVKMAKEPPTLDVLPASIAAATRSVAQPLHVGDLRLADLRKIMQASGHLAEFRGEGTLVIDGLVAVRKTGTGRIEVEGGGLFAPGQRSSNMEGSFYAVKRKIYEGLAVVSGG</sequence>
<dbReference type="InterPro" id="IPR022712">
    <property type="entry name" value="Beta_Casp"/>
</dbReference>
<feature type="compositionally biased region" description="Acidic residues" evidence="5">
    <location>
        <begin position="708"/>
        <end position="721"/>
    </location>
</feature>
<dbReference type="Pfam" id="PF10996">
    <property type="entry name" value="Beta-Casp"/>
    <property type="match status" value="1"/>
</dbReference>
<dbReference type="STRING" id="1328760.A0A165G5C1"/>
<evidence type="ECO:0000256" key="4">
    <source>
        <dbReference type="RuleBase" id="RU365006"/>
    </source>
</evidence>
<dbReference type="PANTHER" id="PTHR45922">
    <property type="entry name" value="CLEAVAGE AND POLYADENYLATION SPECIFICITY FACTOR SUBUNIT 2"/>
    <property type="match status" value="1"/>
</dbReference>
<feature type="region of interest" description="Disordered" evidence="5">
    <location>
        <begin position="870"/>
        <end position="889"/>
    </location>
</feature>
<feature type="compositionally biased region" description="Low complexity" evidence="5">
    <location>
        <begin position="534"/>
        <end position="547"/>
    </location>
</feature>
<keyword evidence="3 4" id="KW-0539">Nucleus</keyword>
<feature type="region of interest" description="Disordered" evidence="5">
    <location>
        <begin position="639"/>
        <end position="726"/>
    </location>
</feature>
<dbReference type="InterPro" id="IPR025069">
    <property type="entry name" value="Cpsf2_C"/>
</dbReference>
<evidence type="ECO:0000256" key="1">
    <source>
        <dbReference type="ARBA" id="ARBA00004123"/>
    </source>
</evidence>
<dbReference type="EMBL" id="KV407460">
    <property type="protein sequence ID" value="KZF21756.1"/>
    <property type="molecule type" value="Genomic_DNA"/>
</dbReference>
<feature type="compositionally biased region" description="Basic and acidic residues" evidence="5">
    <location>
        <begin position="671"/>
        <end position="685"/>
    </location>
</feature>
<evidence type="ECO:0000256" key="2">
    <source>
        <dbReference type="ARBA" id="ARBA00022664"/>
    </source>
</evidence>
<dbReference type="InterPro" id="IPR027075">
    <property type="entry name" value="CPSF2"/>
</dbReference>
<dbReference type="InterPro" id="IPR036866">
    <property type="entry name" value="RibonucZ/Hydroxyglut_hydro"/>
</dbReference>
<feature type="region of interest" description="Disordered" evidence="5">
    <location>
        <begin position="534"/>
        <end position="561"/>
    </location>
</feature>
<proteinExistence type="inferred from homology"/>
<keyword evidence="4" id="KW-0694">RNA-binding</keyword>
<evidence type="ECO:0000313" key="8">
    <source>
        <dbReference type="Proteomes" id="UP000076632"/>
    </source>
</evidence>
<dbReference type="SMART" id="SM01027">
    <property type="entry name" value="Beta-Casp"/>
    <property type="match status" value="1"/>
</dbReference>
<comment type="similarity">
    <text evidence="4">Belongs to the metallo-beta-lactamase superfamily. RNA-metabolizing metallo-beta-lactamase-like family. CPSF2/YSH1 subfamily.</text>
</comment>
<dbReference type="GO" id="GO:0005847">
    <property type="term" value="C:mRNA cleavage and polyadenylation specificity factor complex"/>
    <property type="evidence" value="ECO:0007669"/>
    <property type="project" value="InterPro"/>
</dbReference>
<dbReference type="RefSeq" id="XP_018187311.1">
    <property type="nucleotide sequence ID" value="XM_018331170.1"/>
</dbReference>